<evidence type="ECO:0000256" key="5">
    <source>
        <dbReference type="SAM" id="Phobius"/>
    </source>
</evidence>
<dbReference type="STRING" id="1666911.HLUCCA11_14360"/>
<evidence type="ECO:0000256" key="1">
    <source>
        <dbReference type="ARBA" id="ARBA00004370"/>
    </source>
</evidence>
<evidence type="ECO:0000256" key="4">
    <source>
        <dbReference type="ARBA" id="ARBA00023136"/>
    </source>
</evidence>
<keyword evidence="3 5" id="KW-1133">Transmembrane helix</keyword>
<protein>
    <submittedName>
        <fullName evidence="6">Putative membrane protein</fullName>
    </submittedName>
</protein>
<comment type="subcellular location">
    <subcellularLocation>
        <location evidence="1">Membrane</location>
    </subcellularLocation>
</comment>
<sequence>MTPDLLAPNLLTPDLLCLLLLALWSIPLNHIPAFGRITDAGLEWAAGNREKSVAGAPWVGRADRAQRNHHDNLAMIATVILIAHFTQQADAITAKASIAILACRVAHGVAYYAGVGIVRSLAYFGSIIGLGVIVWRILS</sequence>
<organism evidence="6 7">
    <name type="scientific">Phormidesmis priestleyi Ana</name>
    <dbReference type="NCBI Taxonomy" id="1666911"/>
    <lineage>
        <taxon>Bacteria</taxon>
        <taxon>Bacillati</taxon>
        <taxon>Cyanobacteriota</taxon>
        <taxon>Cyanophyceae</taxon>
        <taxon>Leptolyngbyales</taxon>
        <taxon>Leptolyngbyaceae</taxon>
        <taxon>Phormidesmis</taxon>
    </lineage>
</organism>
<dbReference type="AlphaFoldDB" id="A0A0P8C009"/>
<dbReference type="PANTHER" id="PTHR35371">
    <property type="entry name" value="INNER MEMBRANE PROTEIN"/>
    <property type="match status" value="1"/>
</dbReference>
<evidence type="ECO:0000313" key="7">
    <source>
        <dbReference type="Proteomes" id="UP000050465"/>
    </source>
</evidence>
<evidence type="ECO:0000256" key="2">
    <source>
        <dbReference type="ARBA" id="ARBA00022692"/>
    </source>
</evidence>
<dbReference type="PATRIC" id="fig|1666911.3.peg.125"/>
<proteinExistence type="predicted"/>
<feature type="transmembrane region" description="Helical" evidence="5">
    <location>
        <begin position="121"/>
        <end position="138"/>
    </location>
</feature>
<keyword evidence="4 5" id="KW-0472">Membrane</keyword>
<evidence type="ECO:0000256" key="3">
    <source>
        <dbReference type="ARBA" id="ARBA00022989"/>
    </source>
</evidence>
<name>A0A0P8C009_9CYAN</name>
<dbReference type="GO" id="GO:0016020">
    <property type="term" value="C:membrane"/>
    <property type="evidence" value="ECO:0007669"/>
    <property type="project" value="UniProtKB-SubCell"/>
</dbReference>
<dbReference type="InterPro" id="IPR001129">
    <property type="entry name" value="Membr-assoc_MAPEG"/>
</dbReference>
<dbReference type="InterPro" id="IPR023352">
    <property type="entry name" value="MAPEG-like_dom_sf"/>
</dbReference>
<accession>A0A0P8C009</accession>
<keyword evidence="2 5" id="KW-0812">Transmembrane</keyword>
<feature type="transmembrane region" description="Helical" evidence="5">
    <location>
        <begin position="6"/>
        <end position="26"/>
    </location>
</feature>
<dbReference type="Proteomes" id="UP000050465">
    <property type="component" value="Unassembled WGS sequence"/>
</dbReference>
<evidence type="ECO:0000313" key="6">
    <source>
        <dbReference type="EMBL" id="KPQ34478.1"/>
    </source>
</evidence>
<reference evidence="6 7" key="1">
    <citation type="submission" date="2015-09" db="EMBL/GenBank/DDBJ databases">
        <title>Identification and resolution of microdiversity through metagenomic sequencing of parallel consortia.</title>
        <authorList>
            <person name="Nelson W.C."/>
            <person name="Romine M.F."/>
            <person name="Lindemann S.R."/>
        </authorList>
    </citation>
    <scope>NUCLEOTIDE SEQUENCE [LARGE SCALE GENOMIC DNA]</scope>
    <source>
        <strain evidence="6">Ana</strain>
    </source>
</reference>
<dbReference type="Gene3D" id="1.20.120.550">
    <property type="entry name" value="Membrane associated eicosanoid/glutathione metabolism-like domain"/>
    <property type="match status" value="1"/>
</dbReference>
<dbReference type="EMBL" id="LJZR01000019">
    <property type="protein sequence ID" value="KPQ34478.1"/>
    <property type="molecule type" value="Genomic_DNA"/>
</dbReference>
<comment type="caution">
    <text evidence="6">The sequence shown here is derived from an EMBL/GenBank/DDBJ whole genome shotgun (WGS) entry which is preliminary data.</text>
</comment>
<dbReference type="SUPFAM" id="SSF161084">
    <property type="entry name" value="MAPEG domain-like"/>
    <property type="match status" value="1"/>
</dbReference>
<dbReference type="PANTHER" id="PTHR35371:SF1">
    <property type="entry name" value="BLR7753 PROTEIN"/>
    <property type="match status" value="1"/>
</dbReference>
<gene>
    <name evidence="6" type="ORF">HLUCCA11_14360</name>
</gene>
<dbReference type="Pfam" id="PF01124">
    <property type="entry name" value="MAPEG"/>
    <property type="match status" value="1"/>
</dbReference>